<accession>A0A3D8IW98</accession>
<dbReference type="AlphaFoldDB" id="A0A3D8IW98"/>
<dbReference type="PANTHER" id="PTHR18895">
    <property type="entry name" value="HEMK METHYLTRANSFERASE"/>
    <property type="match status" value="1"/>
</dbReference>
<dbReference type="NCBIfam" id="TIGR03534">
    <property type="entry name" value="RF_mod_PrmC"/>
    <property type="match status" value="1"/>
</dbReference>
<evidence type="ECO:0000256" key="1">
    <source>
        <dbReference type="ARBA" id="ARBA00012771"/>
    </source>
</evidence>
<proteinExistence type="predicted"/>
<evidence type="ECO:0000259" key="7">
    <source>
        <dbReference type="Pfam" id="PF17827"/>
    </source>
</evidence>
<feature type="domain" description="Release factor glutamine methyltransferase N-terminal" evidence="7">
    <location>
        <begin position="7"/>
        <end position="74"/>
    </location>
</feature>
<keyword evidence="3 8" id="KW-0808">Transferase</keyword>
<dbReference type="InterPro" id="IPR050320">
    <property type="entry name" value="N5-glutamine_MTase"/>
</dbReference>
<evidence type="ECO:0000256" key="3">
    <source>
        <dbReference type="ARBA" id="ARBA00022679"/>
    </source>
</evidence>
<dbReference type="GO" id="GO:0032259">
    <property type="term" value="P:methylation"/>
    <property type="evidence" value="ECO:0007669"/>
    <property type="project" value="UniProtKB-KW"/>
</dbReference>
<dbReference type="InterPro" id="IPR029063">
    <property type="entry name" value="SAM-dependent_MTases_sf"/>
</dbReference>
<reference evidence="8 9" key="1">
    <citation type="submission" date="2018-04" db="EMBL/GenBank/DDBJ databases">
        <title>Novel Campyloabacter and Helicobacter Species and Strains.</title>
        <authorList>
            <person name="Mannion A.J."/>
            <person name="Shen Z."/>
            <person name="Fox J.G."/>
        </authorList>
    </citation>
    <scope>NUCLEOTIDE SEQUENCE [LARGE SCALE GENOMIC DNA]</scope>
    <source>
        <strain evidence="8 9">MIT 04-9366</strain>
    </source>
</reference>
<dbReference type="EMBL" id="NXLV01000022">
    <property type="protein sequence ID" value="RDU68851.1"/>
    <property type="molecule type" value="Genomic_DNA"/>
</dbReference>
<keyword evidence="4" id="KW-0949">S-adenosyl-L-methionine</keyword>
<dbReference type="Gene3D" id="1.10.8.10">
    <property type="entry name" value="DNA helicase RuvA subunit, C-terminal domain"/>
    <property type="match status" value="1"/>
</dbReference>
<keyword evidence="2 8" id="KW-0489">Methyltransferase</keyword>
<gene>
    <name evidence="8" type="primary">prmC</name>
    <name evidence="8" type="ORF">CQA58_07940</name>
</gene>
<comment type="catalytic activity">
    <reaction evidence="5">
        <text>L-glutaminyl-[peptide chain release factor] + S-adenosyl-L-methionine = N(5)-methyl-L-glutaminyl-[peptide chain release factor] + S-adenosyl-L-homocysteine + H(+)</text>
        <dbReference type="Rhea" id="RHEA:42896"/>
        <dbReference type="Rhea" id="RHEA-COMP:10271"/>
        <dbReference type="Rhea" id="RHEA-COMP:10272"/>
        <dbReference type="ChEBI" id="CHEBI:15378"/>
        <dbReference type="ChEBI" id="CHEBI:30011"/>
        <dbReference type="ChEBI" id="CHEBI:57856"/>
        <dbReference type="ChEBI" id="CHEBI:59789"/>
        <dbReference type="ChEBI" id="CHEBI:61891"/>
        <dbReference type="EC" id="2.1.1.297"/>
    </reaction>
</comment>
<dbReference type="EC" id="2.1.1.297" evidence="1"/>
<dbReference type="InterPro" id="IPR019874">
    <property type="entry name" value="RF_methyltr_PrmC"/>
</dbReference>
<evidence type="ECO:0000313" key="8">
    <source>
        <dbReference type="EMBL" id="RDU68851.1"/>
    </source>
</evidence>
<dbReference type="InterPro" id="IPR007848">
    <property type="entry name" value="Small_mtfrase_dom"/>
</dbReference>
<evidence type="ECO:0000256" key="4">
    <source>
        <dbReference type="ARBA" id="ARBA00022691"/>
    </source>
</evidence>
<evidence type="ECO:0000259" key="6">
    <source>
        <dbReference type="Pfam" id="PF05175"/>
    </source>
</evidence>
<dbReference type="Pfam" id="PF05175">
    <property type="entry name" value="MTS"/>
    <property type="match status" value="1"/>
</dbReference>
<protein>
    <recommendedName>
        <fullName evidence="1">peptide chain release factor N(5)-glutamine methyltransferase</fullName>
        <ecNumber evidence="1">2.1.1.297</ecNumber>
    </recommendedName>
</protein>
<feature type="domain" description="Methyltransferase small" evidence="6">
    <location>
        <begin position="107"/>
        <end position="200"/>
    </location>
</feature>
<dbReference type="Proteomes" id="UP000257045">
    <property type="component" value="Unassembled WGS sequence"/>
</dbReference>
<keyword evidence="9" id="KW-1185">Reference proteome</keyword>
<sequence length="280" mass="31550">MSFSIQEALEYGSKLLSSSRPRLESEILLSSVLGVDRITLHTQAHRLLASSEFKEFCTLLNRAKENEPIEYLVGEVSFYEWEFEISQGVLIPRPETEILVSKSDELIKKEKIERVFELGVGSGIISISLALLNPSISIIASDINPLALSLTQKNIQRFLTLDKSLEERIILFEGDVLESDEFFASHSFGLWVSNPPYIANDYTLPPNVAYEPKEALFGGEVGDEILQKIISCAKTHHIPYLACEMGWDQKQNLQKALKDFSDVEFYQDLSGLDRGFVAKL</sequence>
<dbReference type="NCBIfam" id="TIGR00536">
    <property type="entry name" value="hemK_fam"/>
    <property type="match status" value="1"/>
</dbReference>
<evidence type="ECO:0000256" key="2">
    <source>
        <dbReference type="ARBA" id="ARBA00022603"/>
    </source>
</evidence>
<dbReference type="InterPro" id="IPR004556">
    <property type="entry name" value="HemK-like"/>
</dbReference>
<dbReference type="Gene3D" id="3.40.50.150">
    <property type="entry name" value="Vaccinia Virus protein VP39"/>
    <property type="match status" value="1"/>
</dbReference>
<dbReference type="OrthoDB" id="9800643at2"/>
<dbReference type="PANTHER" id="PTHR18895:SF74">
    <property type="entry name" value="MTRF1L RELEASE FACTOR GLUTAMINE METHYLTRANSFERASE"/>
    <property type="match status" value="1"/>
</dbReference>
<evidence type="ECO:0000256" key="5">
    <source>
        <dbReference type="ARBA" id="ARBA00048391"/>
    </source>
</evidence>
<name>A0A3D8IW98_9HELI</name>
<dbReference type="SUPFAM" id="SSF53335">
    <property type="entry name" value="S-adenosyl-L-methionine-dependent methyltransferases"/>
    <property type="match status" value="1"/>
</dbReference>
<dbReference type="CDD" id="cd02440">
    <property type="entry name" value="AdoMet_MTases"/>
    <property type="match status" value="1"/>
</dbReference>
<comment type="caution">
    <text evidence="8">The sequence shown here is derived from an EMBL/GenBank/DDBJ whole genome shotgun (WGS) entry which is preliminary data.</text>
</comment>
<dbReference type="Pfam" id="PF17827">
    <property type="entry name" value="PrmC_N"/>
    <property type="match status" value="1"/>
</dbReference>
<evidence type="ECO:0000313" key="9">
    <source>
        <dbReference type="Proteomes" id="UP000257045"/>
    </source>
</evidence>
<dbReference type="RefSeq" id="WP_115570176.1">
    <property type="nucleotide sequence ID" value="NZ_NXLV01000022.1"/>
</dbReference>
<dbReference type="GO" id="GO:0102559">
    <property type="term" value="F:peptide chain release factor N(5)-glutamine methyltransferase activity"/>
    <property type="evidence" value="ECO:0007669"/>
    <property type="project" value="UniProtKB-EC"/>
</dbReference>
<organism evidence="8 9">
    <name type="scientific">Helicobacter brantae</name>
    <dbReference type="NCBI Taxonomy" id="375927"/>
    <lineage>
        <taxon>Bacteria</taxon>
        <taxon>Pseudomonadati</taxon>
        <taxon>Campylobacterota</taxon>
        <taxon>Epsilonproteobacteria</taxon>
        <taxon>Campylobacterales</taxon>
        <taxon>Helicobacteraceae</taxon>
        <taxon>Helicobacter</taxon>
    </lineage>
</organism>
<dbReference type="InterPro" id="IPR040758">
    <property type="entry name" value="PrmC_N"/>
</dbReference>